<feature type="transmembrane region" description="Helical" evidence="8">
    <location>
        <begin position="133"/>
        <end position="155"/>
    </location>
</feature>
<dbReference type="InterPro" id="IPR005467">
    <property type="entry name" value="His_kinase_dom"/>
</dbReference>
<dbReference type="EC" id="2.7.13.3" evidence="2"/>
<gene>
    <name evidence="10" type="ORF">HHL17_12450</name>
</gene>
<dbReference type="Proteomes" id="UP000583266">
    <property type="component" value="Unassembled WGS sequence"/>
</dbReference>
<dbReference type="InterPro" id="IPR036097">
    <property type="entry name" value="HisK_dim/P_sf"/>
</dbReference>
<keyword evidence="11" id="KW-1185">Reference proteome</keyword>
<evidence type="ECO:0000256" key="8">
    <source>
        <dbReference type="SAM" id="Phobius"/>
    </source>
</evidence>
<dbReference type="CDD" id="cd00082">
    <property type="entry name" value="HisKA"/>
    <property type="match status" value="1"/>
</dbReference>
<dbReference type="PROSITE" id="PS50109">
    <property type="entry name" value="HIS_KIN"/>
    <property type="match status" value="1"/>
</dbReference>
<dbReference type="SUPFAM" id="SSF55874">
    <property type="entry name" value="ATPase domain of HSP90 chaperone/DNA topoisomerase II/histidine kinase"/>
    <property type="match status" value="1"/>
</dbReference>
<sequence length="420" mass="48920">MKLLTKTTLYFIIIMLPVFAGGAFFLFHKFNKEIKHETDEELANDQREWLRYLDTASLDNPIFRFQTQEFQLTPTDQPVQKKFKFKGVTLYQETEDARAPFRELSQVISIHGKHYQMILRKSMIEKDDLLKNIIYVMLFAFGGLLIFVILSNWFISRNVWRPFYHSLDKIRLLQLNKMEARRFAATPTHEFNQLNEALNQMTDRIHQDYINMKELTEDAAHEMQTPLAIAQSKLELLLQDENLSEDQLKNIGQTSEELQRLSRLNHNLLLLAKIENQQYPVTEQPDLHQVLIQYLSLFEELIREKELTVETHLVPTAPWPLHPALADILISNLLGNAIKYNYHEGRIHITLTAQTFTISNTSNLPEIPPADVFQRFRKSNQGYSNSNGLGLAIVKKIGESYHIQVSYQYVNGLHIFTASC</sequence>
<dbReference type="PANTHER" id="PTHR45436">
    <property type="entry name" value="SENSOR HISTIDINE KINASE YKOH"/>
    <property type="match status" value="1"/>
</dbReference>
<dbReference type="Pfam" id="PF02518">
    <property type="entry name" value="HATPase_c"/>
    <property type="match status" value="1"/>
</dbReference>
<comment type="caution">
    <text evidence="10">The sequence shown here is derived from an EMBL/GenBank/DDBJ whole genome shotgun (WGS) entry which is preliminary data.</text>
</comment>
<protein>
    <recommendedName>
        <fullName evidence="2">histidine kinase</fullName>
        <ecNumber evidence="2">2.7.13.3</ecNumber>
    </recommendedName>
</protein>
<evidence type="ECO:0000313" key="11">
    <source>
        <dbReference type="Proteomes" id="UP000583266"/>
    </source>
</evidence>
<dbReference type="InterPro" id="IPR036890">
    <property type="entry name" value="HATPase_C_sf"/>
</dbReference>
<dbReference type="InterPro" id="IPR003661">
    <property type="entry name" value="HisK_dim/P_dom"/>
</dbReference>
<dbReference type="Gene3D" id="1.10.287.130">
    <property type="match status" value="1"/>
</dbReference>
<dbReference type="Gene3D" id="3.30.565.10">
    <property type="entry name" value="Histidine kinase-like ATPase, C-terminal domain"/>
    <property type="match status" value="1"/>
</dbReference>
<evidence type="ECO:0000313" key="10">
    <source>
        <dbReference type="EMBL" id="NML38006.1"/>
    </source>
</evidence>
<name>A0A848GIE3_9BACT</name>
<evidence type="ECO:0000256" key="4">
    <source>
        <dbReference type="ARBA" id="ARBA00022679"/>
    </source>
</evidence>
<evidence type="ECO:0000256" key="1">
    <source>
        <dbReference type="ARBA" id="ARBA00000085"/>
    </source>
</evidence>
<evidence type="ECO:0000256" key="5">
    <source>
        <dbReference type="ARBA" id="ARBA00022692"/>
    </source>
</evidence>
<dbReference type="InterPro" id="IPR050428">
    <property type="entry name" value="TCS_sensor_his_kinase"/>
</dbReference>
<dbReference type="RefSeq" id="WP_169225036.1">
    <property type="nucleotide sequence ID" value="NZ_JABBGC010000001.1"/>
</dbReference>
<dbReference type="AlphaFoldDB" id="A0A848GIE3"/>
<accession>A0A848GIE3</accession>
<keyword evidence="4" id="KW-0808">Transferase</keyword>
<dbReference type="PANTHER" id="PTHR45436:SF5">
    <property type="entry name" value="SENSOR HISTIDINE KINASE TRCS"/>
    <property type="match status" value="1"/>
</dbReference>
<dbReference type="GO" id="GO:0005886">
    <property type="term" value="C:plasma membrane"/>
    <property type="evidence" value="ECO:0007669"/>
    <property type="project" value="TreeGrafter"/>
</dbReference>
<dbReference type="SMART" id="SM00388">
    <property type="entry name" value="HisKA"/>
    <property type="match status" value="1"/>
</dbReference>
<proteinExistence type="predicted"/>
<feature type="transmembrane region" description="Helical" evidence="8">
    <location>
        <begin position="7"/>
        <end position="27"/>
    </location>
</feature>
<reference evidence="10 11" key="1">
    <citation type="submission" date="2020-04" db="EMBL/GenBank/DDBJ databases">
        <title>Chitinophaga sp. G-6-1-13 sp. nov., isolated from soil.</title>
        <authorList>
            <person name="Dahal R.H."/>
            <person name="Chaudhary D.K."/>
        </authorList>
    </citation>
    <scope>NUCLEOTIDE SEQUENCE [LARGE SCALE GENOMIC DNA]</scope>
    <source>
        <strain evidence="10 11">G-6-1-13</strain>
    </source>
</reference>
<evidence type="ECO:0000256" key="6">
    <source>
        <dbReference type="ARBA" id="ARBA00022777"/>
    </source>
</evidence>
<dbReference type="InterPro" id="IPR003594">
    <property type="entry name" value="HATPase_dom"/>
</dbReference>
<dbReference type="Gene3D" id="6.10.340.10">
    <property type="match status" value="1"/>
</dbReference>
<keyword evidence="6 10" id="KW-0418">Kinase</keyword>
<dbReference type="Pfam" id="PF00512">
    <property type="entry name" value="HisKA"/>
    <property type="match status" value="1"/>
</dbReference>
<organism evidence="10 11">
    <name type="scientific">Chitinophaga fulva</name>
    <dbReference type="NCBI Taxonomy" id="2728842"/>
    <lineage>
        <taxon>Bacteria</taxon>
        <taxon>Pseudomonadati</taxon>
        <taxon>Bacteroidota</taxon>
        <taxon>Chitinophagia</taxon>
        <taxon>Chitinophagales</taxon>
        <taxon>Chitinophagaceae</taxon>
        <taxon>Chitinophaga</taxon>
    </lineage>
</organism>
<dbReference type="GO" id="GO:0000155">
    <property type="term" value="F:phosphorelay sensor kinase activity"/>
    <property type="evidence" value="ECO:0007669"/>
    <property type="project" value="InterPro"/>
</dbReference>
<evidence type="ECO:0000256" key="7">
    <source>
        <dbReference type="ARBA" id="ARBA00022989"/>
    </source>
</evidence>
<dbReference type="SUPFAM" id="SSF47384">
    <property type="entry name" value="Homodimeric domain of signal transducing histidine kinase"/>
    <property type="match status" value="1"/>
</dbReference>
<dbReference type="EMBL" id="JABBGC010000001">
    <property type="protein sequence ID" value="NML38006.1"/>
    <property type="molecule type" value="Genomic_DNA"/>
</dbReference>
<evidence type="ECO:0000256" key="3">
    <source>
        <dbReference type="ARBA" id="ARBA00022553"/>
    </source>
</evidence>
<keyword evidence="5 8" id="KW-0812">Transmembrane</keyword>
<keyword evidence="3" id="KW-0597">Phosphoprotein</keyword>
<feature type="domain" description="Histidine kinase" evidence="9">
    <location>
        <begin position="218"/>
        <end position="412"/>
    </location>
</feature>
<keyword evidence="8" id="KW-0472">Membrane</keyword>
<keyword evidence="7 8" id="KW-1133">Transmembrane helix</keyword>
<evidence type="ECO:0000256" key="2">
    <source>
        <dbReference type="ARBA" id="ARBA00012438"/>
    </source>
</evidence>
<evidence type="ECO:0000259" key="9">
    <source>
        <dbReference type="PROSITE" id="PS50109"/>
    </source>
</evidence>
<comment type="catalytic activity">
    <reaction evidence="1">
        <text>ATP + protein L-histidine = ADP + protein N-phospho-L-histidine.</text>
        <dbReference type="EC" id="2.7.13.3"/>
    </reaction>
</comment>